<dbReference type="InterPro" id="IPR019998">
    <property type="entry name" value="Membr_insert_YidC"/>
</dbReference>
<organism evidence="16 17">
    <name type="scientific">Leptospirillum ferriphilum YSK</name>
    <dbReference type="NCBI Taxonomy" id="1441628"/>
    <lineage>
        <taxon>Bacteria</taxon>
        <taxon>Pseudomonadati</taxon>
        <taxon>Nitrospirota</taxon>
        <taxon>Nitrospiria</taxon>
        <taxon>Nitrospirales</taxon>
        <taxon>Nitrospiraceae</taxon>
        <taxon>Leptospirillum</taxon>
    </lineage>
</organism>
<dbReference type="HOGENOM" id="CLU_016535_3_0_0"/>
<dbReference type="NCBIfam" id="TIGR03592">
    <property type="entry name" value="yidC_oxa1_cterm"/>
    <property type="match status" value="1"/>
</dbReference>
<proteinExistence type="inferred from homology"/>
<dbReference type="GO" id="GO:0051205">
    <property type="term" value="P:protein insertion into membrane"/>
    <property type="evidence" value="ECO:0007669"/>
    <property type="project" value="TreeGrafter"/>
</dbReference>
<dbReference type="EMBL" id="CP007243">
    <property type="protein sequence ID" value="AIA31309.1"/>
    <property type="molecule type" value="Genomic_DNA"/>
</dbReference>
<keyword evidence="6 13" id="KW-0812">Transmembrane</keyword>
<name>A0A059XRW3_9BACT</name>
<dbReference type="PANTHER" id="PTHR12428:SF65">
    <property type="entry name" value="CYTOCHROME C OXIDASE ASSEMBLY PROTEIN COX18, MITOCHONDRIAL"/>
    <property type="match status" value="1"/>
</dbReference>
<evidence type="ECO:0000256" key="4">
    <source>
        <dbReference type="ARBA" id="ARBA00022448"/>
    </source>
</evidence>
<dbReference type="InterPro" id="IPR047196">
    <property type="entry name" value="YidC_ALB_C"/>
</dbReference>
<gene>
    <name evidence="13" type="primary">yidC</name>
    <name evidence="16" type="ORF">Y981_12850</name>
</gene>
<evidence type="ECO:0000256" key="7">
    <source>
        <dbReference type="ARBA" id="ARBA00022927"/>
    </source>
</evidence>
<evidence type="ECO:0000256" key="8">
    <source>
        <dbReference type="ARBA" id="ARBA00022989"/>
    </source>
</evidence>
<evidence type="ECO:0000256" key="10">
    <source>
        <dbReference type="ARBA" id="ARBA00023186"/>
    </source>
</evidence>
<keyword evidence="17" id="KW-1185">Reference proteome</keyword>
<dbReference type="GO" id="GO:0005886">
    <property type="term" value="C:plasma membrane"/>
    <property type="evidence" value="ECO:0007669"/>
    <property type="project" value="UniProtKB-SubCell"/>
</dbReference>
<dbReference type="CDD" id="cd20070">
    <property type="entry name" value="5TM_YidC_Alb3"/>
    <property type="match status" value="1"/>
</dbReference>
<comment type="subcellular location">
    <subcellularLocation>
        <location evidence="1">Cell inner membrane</location>
        <topology evidence="1">Multi-pass membrane protein</topology>
    </subcellularLocation>
    <subcellularLocation>
        <location evidence="13">Cell membrane</location>
        <topology evidence="13">Multi-pass membrane protein</topology>
    </subcellularLocation>
</comment>
<evidence type="ECO:0000259" key="14">
    <source>
        <dbReference type="Pfam" id="PF02096"/>
    </source>
</evidence>
<dbReference type="GO" id="GO:0015031">
    <property type="term" value="P:protein transport"/>
    <property type="evidence" value="ECO:0007669"/>
    <property type="project" value="UniProtKB-KW"/>
</dbReference>
<protein>
    <recommendedName>
        <fullName evidence="3 13">Membrane protein insertase YidC</fullName>
    </recommendedName>
    <alternativeName>
        <fullName evidence="12 13">Foldase YidC</fullName>
    </alternativeName>
    <alternativeName>
        <fullName evidence="11 13">Membrane integrase YidC</fullName>
    </alternativeName>
    <alternativeName>
        <fullName evidence="13">Membrane protein YidC</fullName>
    </alternativeName>
</protein>
<dbReference type="Pfam" id="PF02096">
    <property type="entry name" value="60KD_IMP"/>
    <property type="match status" value="1"/>
</dbReference>
<comment type="similarity">
    <text evidence="2 13">Belongs to the OXA1/ALB3/YidC family. Type 1 subfamily.</text>
</comment>
<keyword evidence="9 13" id="KW-0472">Membrane</keyword>
<reference evidence="17" key="1">
    <citation type="submission" date="2014-02" db="EMBL/GenBank/DDBJ databases">
        <title>Complete genome sequence and comparative genomic analysis of the nitrogen-fixing bacterium Leptospirillum ferriphilum YSK.</title>
        <authorList>
            <person name="Guo X."/>
            <person name="Yin H."/>
            <person name="Liang Y."/>
            <person name="Hu Q."/>
            <person name="Ma L."/>
            <person name="Xiao Y."/>
            <person name="Zhang X."/>
            <person name="Qiu G."/>
            <person name="Liu X."/>
        </authorList>
    </citation>
    <scope>NUCLEOTIDE SEQUENCE [LARGE SCALE GENOMIC DNA]</scope>
    <source>
        <strain evidence="17">YSK</strain>
    </source>
</reference>
<evidence type="ECO:0000313" key="17">
    <source>
        <dbReference type="Proteomes" id="UP000027059"/>
    </source>
</evidence>
<dbReference type="AlphaFoldDB" id="A0A059XRW3"/>
<keyword evidence="10 13" id="KW-0143">Chaperone</keyword>
<accession>A0A059XRW3</accession>
<dbReference type="PRINTS" id="PR01900">
    <property type="entry name" value="YIDCPROTEIN"/>
</dbReference>
<sequence>MWKRLLPIALIVISFNLIIYYFWGPQNRQKSSTTPKQAISALSLPMVNDIYDQSLSIQNKDVRWSVSLRTGQIYKWTLLHYHHSSDHKYLSLLDTQKGYAGMGLFSRDSGTLVPVLPESIVWENNQIHPGLVVVSSTGGNLVETYRIKGNVVTLRMHFLPSGYLVSAHLENPSHVNVVFGSGLNFGVSALKQTYGTEFQGPVYEGAGKFQEVKKDGSLFFDSGLKWVGNEDKYFIGYIASSTPGFSVEIKKNGSSSWFQLLSKNSIDFKIYGEPKRYKLLKEQDSGLIDTIDFGWFMFGRILLISFLAKPIFLLMSYLVGIVHNYGVAIILVTILIKIIFSPLAYMSYKSIYEMQSLQPEIKKLQTKFKDDKAALNQALMELYKERRVNPLGGCLPMLVQIPVFVALYNILNNTVELRQAPFILWIHDLSLKDPYYVLPIVMGITMILQYKLNPSSPDPVQQKVMMFVPVIMTFFFLNFPAGLVLYWLVNNVLTIGQQYLTVNYLLKPRKA</sequence>
<dbReference type="GO" id="GO:0032977">
    <property type="term" value="F:membrane insertase activity"/>
    <property type="evidence" value="ECO:0007669"/>
    <property type="project" value="InterPro"/>
</dbReference>
<evidence type="ECO:0000256" key="3">
    <source>
        <dbReference type="ARBA" id="ARBA00015325"/>
    </source>
</evidence>
<feature type="transmembrane region" description="Helical" evidence="13">
    <location>
        <begin position="6"/>
        <end position="23"/>
    </location>
</feature>
<reference evidence="16 17" key="2">
    <citation type="journal article" date="2015" name="Biomed. Res. Int.">
        <title>Effects of Arsenite Resistance on the Growth and Functional Gene Expression of Leptospirillum ferriphilum and Acidithiobacillus thiooxidans in Pure Culture and Coculture.</title>
        <authorList>
            <person name="Jiang H."/>
            <person name="Liang Y."/>
            <person name="Yin H."/>
            <person name="Xiao Y."/>
            <person name="Guo X."/>
            <person name="Xu Y."/>
            <person name="Hu Q."/>
            <person name="Liu H."/>
            <person name="Liu X."/>
        </authorList>
    </citation>
    <scope>NUCLEOTIDE SEQUENCE [LARGE SCALE GENOMIC DNA]</scope>
    <source>
        <strain evidence="16 17">YSK</strain>
    </source>
</reference>
<evidence type="ECO:0000256" key="13">
    <source>
        <dbReference type="HAMAP-Rule" id="MF_01810"/>
    </source>
</evidence>
<feature type="domain" description="Membrane insertase YidC N-terminal" evidence="15">
    <location>
        <begin position="55"/>
        <end position="313"/>
    </location>
</feature>
<dbReference type="InterPro" id="IPR028053">
    <property type="entry name" value="Membr_insert_YidC_N"/>
</dbReference>
<comment type="function">
    <text evidence="13">Required for the insertion and/or proper folding and/or complex formation of integral membrane proteins into the membrane. Involved in integration of membrane proteins that insert both dependently and independently of the Sec translocase complex, as well as at least some lipoproteins. Aids folding of multispanning membrane proteins.</text>
</comment>
<feature type="transmembrane region" description="Helical" evidence="13">
    <location>
        <begin position="435"/>
        <end position="452"/>
    </location>
</feature>
<keyword evidence="4 13" id="KW-0813">Transport</keyword>
<dbReference type="RefSeq" id="WP_014962184.1">
    <property type="nucleotide sequence ID" value="NZ_CP007243.1"/>
</dbReference>
<comment type="subunit">
    <text evidence="13">Interacts with the Sec translocase complex via SecD. Specifically interacts with transmembrane segments of nascent integral membrane proteins during membrane integration.</text>
</comment>
<dbReference type="PANTHER" id="PTHR12428">
    <property type="entry name" value="OXA1"/>
    <property type="match status" value="1"/>
</dbReference>
<feature type="domain" description="Membrane insertase YidC/Oxa/ALB C-terminal" evidence="14">
    <location>
        <begin position="325"/>
        <end position="501"/>
    </location>
</feature>
<dbReference type="PRINTS" id="PR00701">
    <property type="entry name" value="60KDINNERMP"/>
</dbReference>
<evidence type="ECO:0000256" key="11">
    <source>
        <dbReference type="ARBA" id="ARBA00033245"/>
    </source>
</evidence>
<dbReference type="InterPro" id="IPR001708">
    <property type="entry name" value="YidC/ALB3/OXA1/COX18"/>
</dbReference>
<dbReference type="Gene3D" id="2.70.98.90">
    <property type="match status" value="1"/>
</dbReference>
<keyword evidence="5 13" id="KW-1003">Cell membrane</keyword>
<dbReference type="HAMAP" id="MF_01810">
    <property type="entry name" value="YidC_type1"/>
    <property type="match status" value="1"/>
</dbReference>
<evidence type="ECO:0000256" key="1">
    <source>
        <dbReference type="ARBA" id="ARBA00004429"/>
    </source>
</evidence>
<feature type="transmembrane region" description="Helical" evidence="13">
    <location>
        <begin position="464"/>
        <end position="489"/>
    </location>
</feature>
<evidence type="ECO:0000256" key="5">
    <source>
        <dbReference type="ARBA" id="ARBA00022475"/>
    </source>
</evidence>
<keyword evidence="7 13" id="KW-0653">Protein transport</keyword>
<evidence type="ECO:0000256" key="12">
    <source>
        <dbReference type="ARBA" id="ARBA00033342"/>
    </source>
</evidence>
<dbReference type="KEGG" id="lfp:Y981_12850"/>
<feature type="transmembrane region" description="Helical" evidence="13">
    <location>
        <begin position="325"/>
        <end position="345"/>
    </location>
</feature>
<dbReference type="InterPro" id="IPR028055">
    <property type="entry name" value="YidC/Oxa/ALB_C"/>
</dbReference>
<dbReference type="OrthoDB" id="9780552at2"/>
<evidence type="ECO:0000259" key="15">
    <source>
        <dbReference type="Pfam" id="PF14849"/>
    </source>
</evidence>
<evidence type="ECO:0000256" key="9">
    <source>
        <dbReference type="ARBA" id="ARBA00023136"/>
    </source>
</evidence>
<keyword evidence="8 13" id="KW-1133">Transmembrane helix</keyword>
<dbReference type="CDD" id="cd19961">
    <property type="entry name" value="EcYidC-like_peri"/>
    <property type="match status" value="1"/>
</dbReference>
<evidence type="ECO:0000256" key="2">
    <source>
        <dbReference type="ARBA" id="ARBA00010527"/>
    </source>
</evidence>
<dbReference type="InterPro" id="IPR038221">
    <property type="entry name" value="YidC_periplasmic_sf"/>
</dbReference>
<feature type="transmembrane region" description="Helical" evidence="13">
    <location>
        <begin position="301"/>
        <end position="319"/>
    </location>
</feature>
<dbReference type="Proteomes" id="UP000027059">
    <property type="component" value="Chromosome"/>
</dbReference>
<dbReference type="Pfam" id="PF14849">
    <property type="entry name" value="YidC_periplas"/>
    <property type="match status" value="1"/>
</dbReference>
<evidence type="ECO:0000313" key="16">
    <source>
        <dbReference type="EMBL" id="AIA31309.1"/>
    </source>
</evidence>
<evidence type="ECO:0000256" key="6">
    <source>
        <dbReference type="ARBA" id="ARBA00022692"/>
    </source>
</evidence>